<organism evidence="1">
    <name type="scientific">Zea mays</name>
    <name type="common">Maize</name>
    <dbReference type="NCBI Taxonomy" id="4577"/>
    <lineage>
        <taxon>Eukaryota</taxon>
        <taxon>Viridiplantae</taxon>
        <taxon>Streptophyta</taxon>
        <taxon>Embryophyta</taxon>
        <taxon>Tracheophyta</taxon>
        <taxon>Spermatophyta</taxon>
        <taxon>Magnoliopsida</taxon>
        <taxon>Liliopsida</taxon>
        <taxon>Poales</taxon>
        <taxon>Poaceae</taxon>
        <taxon>PACMAD clade</taxon>
        <taxon>Panicoideae</taxon>
        <taxon>Andropogonodae</taxon>
        <taxon>Andropogoneae</taxon>
        <taxon>Tripsacinae</taxon>
        <taxon>Zea</taxon>
    </lineage>
</organism>
<accession>A0A3L6EVL7</accession>
<comment type="caution">
    <text evidence="1">The sequence shown here is derived from an EMBL/GenBank/DDBJ whole genome shotgun (WGS) entry which is preliminary data.</text>
</comment>
<dbReference type="AlphaFoldDB" id="A0A3L6EVL7"/>
<proteinExistence type="predicted"/>
<sequence>LYCTYISKTTFLKYKNISVKELGRT</sequence>
<reference evidence="1" key="1">
    <citation type="journal article" date="2018" name="Nat. Genet.">
        <title>Extensive intraspecific gene order and gene structural variations between Mo17 and other maize genomes.</title>
        <authorList>
            <person name="Sun S."/>
            <person name="Zhou Y."/>
            <person name="Chen J."/>
            <person name="Shi J."/>
            <person name="Zhao H."/>
            <person name="Zhao H."/>
            <person name="Song W."/>
            <person name="Zhang M."/>
            <person name="Cui Y."/>
            <person name="Dong X."/>
            <person name="Liu H."/>
            <person name="Ma X."/>
            <person name="Jiao Y."/>
            <person name="Wang B."/>
            <person name="Wei X."/>
            <person name="Stein J.C."/>
            <person name="Glaubitz J.C."/>
            <person name="Lu F."/>
            <person name="Yu G."/>
            <person name="Liang C."/>
            <person name="Fengler K."/>
            <person name="Li B."/>
            <person name="Rafalski A."/>
            <person name="Schnable P.S."/>
            <person name="Ware D.H."/>
            <person name="Buckler E.S."/>
            <person name="Lai J."/>
        </authorList>
    </citation>
    <scope>NUCLEOTIDE SEQUENCE [LARGE SCALE GENOMIC DNA]</scope>
    <source>
        <tissue evidence="1">Seedling</tissue>
    </source>
</reference>
<name>A0A3L6EVL7_MAIZE</name>
<gene>
    <name evidence="1" type="ORF">Zm00014a_002110</name>
</gene>
<feature type="non-terminal residue" evidence="1">
    <location>
        <position position="1"/>
    </location>
</feature>
<protein>
    <submittedName>
        <fullName evidence="1">Uncharacterized protein</fullName>
    </submittedName>
</protein>
<dbReference type="Proteomes" id="UP000251960">
    <property type="component" value="Chromosome 5"/>
</dbReference>
<dbReference type="EMBL" id="NCVQ01000006">
    <property type="protein sequence ID" value="PWZ24091.1"/>
    <property type="molecule type" value="Genomic_DNA"/>
</dbReference>
<evidence type="ECO:0000313" key="1">
    <source>
        <dbReference type="EMBL" id="PWZ24091.1"/>
    </source>
</evidence>